<dbReference type="Proteomes" id="UP001219525">
    <property type="component" value="Unassembled WGS sequence"/>
</dbReference>
<proteinExistence type="predicted"/>
<name>A0AAD6YAV9_9AGAR</name>
<reference evidence="1" key="1">
    <citation type="submission" date="2023-03" db="EMBL/GenBank/DDBJ databases">
        <title>Massive genome expansion in bonnet fungi (Mycena s.s.) driven by repeated elements and novel gene families across ecological guilds.</title>
        <authorList>
            <consortium name="Lawrence Berkeley National Laboratory"/>
            <person name="Harder C.B."/>
            <person name="Miyauchi S."/>
            <person name="Viragh M."/>
            <person name="Kuo A."/>
            <person name="Thoen E."/>
            <person name="Andreopoulos B."/>
            <person name="Lu D."/>
            <person name="Skrede I."/>
            <person name="Drula E."/>
            <person name="Henrissat B."/>
            <person name="Morin E."/>
            <person name="Kohler A."/>
            <person name="Barry K."/>
            <person name="LaButti K."/>
            <person name="Morin E."/>
            <person name="Salamov A."/>
            <person name="Lipzen A."/>
            <person name="Mereny Z."/>
            <person name="Hegedus B."/>
            <person name="Baldrian P."/>
            <person name="Stursova M."/>
            <person name="Weitz H."/>
            <person name="Taylor A."/>
            <person name="Grigoriev I.V."/>
            <person name="Nagy L.G."/>
            <person name="Martin F."/>
            <person name="Kauserud H."/>
        </authorList>
    </citation>
    <scope>NUCLEOTIDE SEQUENCE</scope>
    <source>
        <strain evidence="1">9144</strain>
    </source>
</reference>
<gene>
    <name evidence="1" type="ORF">GGX14DRAFT_397217</name>
</gene>
<comment type="caution">
    <text evidence="1">The sequence shown here is derived from an EMBL/GenBank/DDBJ whole genome shotgun (WGS) entry which is preliminary data.</text>
</comment>
<accession>A0AAD6YAV9</accession>
<protein>
    <submittedName>
        <fullName evidence="1">Uncharacterized protein</fullName>
    </submittedName>
</protein>
<organism evidence="1 2">
    <name type="scientific">Mycena pura</name>
    <dbReference type="NCBI Taxonomy" id="153505"/>
    <lineage>
        <taxon>Eukaryota</taxon>
        <taxon>Fungi</taxon>
        <taxon>Dikarya</taxon>
        <taxon>Basidiomycota</taxon>
        <taxon>Agaricomycotina</taxon>
        <taxon>Agaricomycetes</taxon>
        <taxon>Agaricomycetidae</taxon>
        <taxon>Agaricales</taxon>
        <taxon>Marasmiineae</taxon>
        <taxon>Mycenaceae</taxon>
        <taxon>Mycena</taxon>
    </lineage>
</organism>
<dbReference type="EMBL" id="JARJCW010000040">
    <property type="protein sequence ID" value="KAJ7206413.1"/>
    <property type="molecule type" value="Genomic_DNA"/>
</dbReference>
<evidence type="ECO:0000313" key="1">
    <source>
        <dbReference type="EMBL" id="KAJ7206413.1"/>
    </source>
</evidence>
<evidence type="ECO:0000313" key="2">
    <source>
        <dbReference type="Proteomes" id="UP001219525"/>
    </source>
</evidence>
<keyword evidence="2" id="KW-1185">Reference proteome</keyword>
<sequence length="137" mass="15236">MNAHPLTTSVSPVPKASTPPLNPHYCCHRMILIPLGVAHLLEPTWCWCLRAALRLLRHWMRHRGASTLQWSGPSRRTRCVCSATGLGAVHAVALHHHAPYPPYDHTRRPPRHAHTASASFPTLQRRAAHGVALVLDI</sequence>
<dbReference type="AlphaFoldDB" id="A0AAD6YAV9"/>